<dbReference type="STRING" id="228958.SAMN04488007_3363"/>
<gene>
    <name evidence="3" type="ORF">SAMN04488007_3363</name>
</gene>
<name>A0A1M6TTN8_9FLAO</name>
<accession>A0A1M6TTN8</accession>
<keyword evidence="4" id="KW-1185">Reference proteome</keyword>
<protein>
    <submittedName>
        <fullName evidence="3">Uncharacterized protein</fullName>
    </submittedName>
</protein>
<keyword evidence="2" id="KW-1133">Transmembrane helix</keyword>
<evidence type="ECO:0000256" key="2">
    <source>
        <dbReference type="SAM" id="Phobius"/>
    </source>
</evidence>
<keyword evidence="2" id="KW-0812">Transmembrane</keyword>
<feature type="transmembrane region" description="Helical" evidence="2">
    <location>
        <begin position="212"/>
        <end position="231"/>
    </location>
</feature>
<reference evidence="4" key="1">
    <citation type="submission" date="2016-11" db="EMBL/GenBank/DDBJ databases">
        <authorList>
            <person name="Varghese N."/>
            <person name="Submissions S."/>
        </authorList>
    </citation>
    <scope>NUCLEOTIDE SEQUENCE [LARGE SCALE GENOMIC DNA]</scope>
    <source>
        <strain evidence="4">DSM 16478</strain>
    </source>
</reference>
<evidence type="ECO:0000256" key="1">
    <source>
        <dbReference type="SAM" id="MobiDB-lite"/>
    </source>
</evidence>
<feature type="region of interest" description="Disordered" evidence="1">
    <location>
        <begin position="300"/>
        <end position="319"/>
    </location>
</feature>
<feature type="compositionally biased region" description="Basic and acidic residues" evidence="1">
    <location>
        <begin position="300"/>
        <end position="309"/>
    </location>
</feature>
<feature type="transmembrane region" description="Helical" evidence="2">
    <location>
        <begin position="237"/>
        <end position="259"/>
    </location>
</feature>
<feature type="transmembrane region" description="Helical" evidence="2">
    <location>
        <begin position="266"/>
        <end position="283"/>
    </location>
</feature>
<dbReference type="RefSeq" id="WP_073246365.1">
    <property type="nucleotide sequence ID" value="NZ_FQZX01000003.1"/>
</dbReference>
<evidence type="ECO:0000313" key="4">
    <source>
        <dbReference type="Proteomes" id="UP000184314"/>
    </source>
</evidence>
<organism evidence="3 4">
    <name type="scientific">Maribacter aquivivus</name>
    <dbReference type="NCBI Taxonomy" id="228958"/>
    <lineage>
        <taxon>Bacteria</taxon>
        <taxon>Pseudomonadati</taxon>
        <taxon>Bacteroidota</taxon>
        <taxon>Flavobacteriia</taxon>
        <taxon>Flavobacteriales</taxon>
        <taxon>Flavobacteriaceae</taxon>
        <taxon>Maribacter</taxon>
    </lineage>
</organism>
<proteinExistence type="predicted"/>
<sequence>MGYKTLTFSRQVQKRTYVQGEFTGKYHGIANDKILLSNTELYDIYIYEGEISNLKNNKEHPAIIDKTIYNAIVSETQLTQKSFENVLINLNTTIQGYDSVRLEIIEPKLEAVQIYDVVKNGNKTFGTLACLVSGYLLEFETIFNEMPVETCDNCGQILEECTCKEFTPVVFEDVAEIDIIHEEIAQEPFWKSIPRAFNKENRTKLWNEIQTSGLGCLGFIGLLFSLIFLFSFGLPGILAGLFLALLYAIGAFFRFFPALSYHWRQLLYAFTGILIIGLLLNLFKQSDNYLNKSKTEISDTNKKGKEHFNHQPNTNSDEEFKIIRNNKNDNFKIDDLDFDQEEKSAQNPDEIPIDQTVTLYNDSIESFQNENVYTQEYQVESEPNQILQDSLVANPTSNSQKSDTYVSSIPQENRVQTNDLAAPNSSTKQIVNEQNENNTNIDVATKETNDKNSNEGIIPIYTTDTLAITKRGKEPKIRPLMTGTVFQEGDIYICKGDTSERYHLNQNCKALDSCTSSIYQMNVPEAERQGRSLCELEK</sequence>
<dbReference type="OrthoDB" id="885042at2"/>
<dbReference type="EMBL" id="FQZX01000003">
    <property type="protein sequence ID" value="SHK60362.1"/>
    <property type="molecule type" value="Genomic_DNA"/>
</dbReference>
<keyword evidence="2" id="KW-0472">Membrane</keyword>
<evidence type="ECO:0000313" key="3">
    <source>
        <dbReference type="EMBL" id="SHK60362.1"/>
    </source>
</evidence>
<dbReference type="Proteomes" id="UP000184314">
    <property type="component" value="Unassembled WGS sequence"/>
</dbReference>
<dbReference type="AlphaFoldDB" id="A0A1M6TTN8"/>